<dbReference type="EMBL" id="LR796385">
    <property type="protein sequence ID" value="CAB4141063.1"/>
    <property type="molecule type" value="Genomic_DNA"/>
</dbReference>
<evidence type="ECO:0000313" key="1">
    <source>
        <dbReference type="EMBL" id="CAB4141063.1"/>
    </source>
</evidence>
<proteinExistence type="predicted"/>
<protein>
    <submittedName>
        <fullName evidence="1">Uncharacterized protein</fullName>
    </submittedName>
</protein>
<accession>A0A6J5M6H3</accession>
<sequence>MLLDETDAVRCCRELYGRELELALAEYIVAELLDQGYTDTDEIDQEAADRVRRAAGDDTGIGLKDM</sequence>
<name>A0A6J5M6H3_9CAUD</name>
<gene>
    <name evidence="1" type="ORF">UFOVP411_37</name>
</gene>
<reference evidence="1" key="1">
    <citation type="submission" date="2020-04" db="EMBL/GenBank/DDBJ databases">
        <authorList>
            <person name="Chiriac C."/>
            <person name="Salcher M."/>
            <person name="Ghai R."/>
            <person name="Kavagutti S V."/>
        </authorList>
    </citation>
    <scope>NUCLEOTIDE SEQUENCE</scope>
</reference>
<organism evidence="1">
    <name type="scientific">uncultured Caudovirales phage</name>
    <dbReference type="NCBI Taxonomy" id="2100421"/>
    <lineage>
        <taxon>Viruses</taxon>
        <taxon>Duplodnaviria</taxon>
        <taxon>Heunggongvirae</taxon>
        <taxon>Uroviricota</taxon>
        <taxon>Caudoviricetes</taxon>
        <taxon>Peduoviridae</taxon>
        <taxon>Maltschvirus</taxon>
        <taxon>Maltschvirus maltsch</taxon>
    </lineage>
</organism>